<evidence type="ECO:0000259" key="3">
    <source>
        <dbReference type="Pfam" id="PF00501"/>
    </source>
</evidence>
<dbReference type="Gramene" id="QL01p015740:mrna">
    <property type="protein sequence ID" value="QL01p015740:mrna"/>
    <property type="gene ID" value="QL01p015740"/>
</dbReference>
<evidence type="ECO:0000256" key="1">
    <source>
        <dbReference type="ARBA" id="ARBA00022598"/>
    </source>
</evidence>
<evidence type="ECO:0000313" key="4">
    <source>
        <dbReference type="EnsemblPlants" id="QL01p015740:mrna"/>
    </source>
</evidence>
<dbReference type="InterPro" id="IPR020845">
    <property type="entry name" value="AMP-binding_CS"/>
</dbReference>
<dbReference type="PANTHER" id="PTHR24096">
    <property type="entry name" value="LONG-CHAIN-FATTY-ACID--COA LIGASE"/>
    <property type="match status" value="1"/>
</dbReference>
<feature type="region of interest" description="Disordered" evidence="2">
    <location>
        <begin position="393"/>
        <end position="420"/>
    </location>
</feature>
<evidence type="ECO:0000313" key="5">
    <source>
        <dbReference type="Proteomes" id="UP000594261"/>
    </source>
</evidence>
<dbReference type="AlphaFoldDB" id="A0A7N2KMG3"/>
<dbReference type="Pfam" id="PF00501">
    <property type="entry name" value="AMP-binding"/>
    <property type="match status" value="1"/>
</dbReference>
<dbReference type="SUPFAM" id="SSF56801">
    <property type="entry name" value="Acetyl-CoA synthetase-like"/>
    <property type="match status" value="1"/>
</dbReference>
<dbReference type="InParanoid" id="A0A7N2KMG3"/>
<feature type="domain" description="AMP-dependent synthetase/ligase" evidence="3">
    <location>
        <begin position="34"/>
        <end position="333"/>
    </location>
</feature>
<dbReference type="EMBL" id="LRBV02000001">
    <property type="status" value="NOT_ANNOTATED_CDS"/>
    <property type="molecule type" value="Genomic_DNA"/>
</dbReference>
<dbReference type="PANTHER" id="PTHR24096:SF425">
    <property type="entry name" value="4-COUMARATE--COA LIGASE-LIKE 7"/>
    <property type="match status" value="1"/>
</dbReference>
<proteinExistence type="predicted"/>
<dbReference type="Proteomes" id="UP000594261">
    <property type="component" value="Chromosome 1"/>
</dbReference>
<protein>
    <recommendedName>
        <fullName evidence="3">AMP-dependent synthetase/ligase domain-containing protein</fullName>
    </recommendedName>
</protein>
<keyword evidence="5" id="KW-1185">Reference proteome</keyword>
<dbReference type="PROSITE" id="PS00455">
    <property type="entry name" value="AMP_BINDING"/>
    <property type="match status" value="1"/>
</dbReference>
<organism evidence="4 5">
    <name type="scientific">Quercus lobata</name>
    <name type="common">Valley oak</name>
    <dbReference type="NCBI Taxonomy" id="97700"/>
    <lineage>
        <taxon>Eukaryota</taxon>
        <taxon>Viridiplantae</taxon>
        <taxon>Streptophyta</taxon>
        <taxon>Embryophyta</taxon>
        <taxon>Tracheophyta</taxon>
        <taxon>Spermatophyta</taxon>
        <taxon>Magnoliopsida</taxon>
        <taxon>eudicotyledons</taxon>
        <taxon>Gunneridae</taxon>
        <taxon>Pentapetalae</taxon>
        <taxon>rosids</taxon>
        <taxon>fabids</taxon>
        <taxon>Fagales</taxon>
        <taxon>Fagaceae</taxon>
        <taxon>Quercus</taxon>
    </lineage>
</organism>
<reference evidence="4 5" key="1">
    <citation type="journal article" date="2016" name="G3 (Bethesda)">
        <title>First Draft Assembly and Annotation of the Genome of a California Endemic Oak Quercus lobata Nee (Fagaceae).</title>
        <authorList>
            <person name="Sork V.L."/>
            <person name="Fitz-Gibbon S.T."/>
            <person name="Puiu D."/>
            <person name="Crepeau M."/>
            <person name="Gugger P.F."/>
            <person name="Sherman R."/>
            <person name="Stevens K."/>
            <person name="Langley C.H."/>
            <person name="Pellegrini M."/>
            <person name="Salzberg S.L."/>
        </authorList>
    </citation>
    <scope>NUCLEOTIDE SEQUENCE [LARGE SCALE GENOMIC DNA]</scope>
    <source>
        <strain evidence="4 5">cv. SW786</strain>
    </source>
</reference>
<reference evidence="4" key="2">
    <citation type="submission" date="2021-01" db="UniProtKB">
        <authorList>
            <consortium name="EnsemblPlants"/>
        </authorList>
    </citation>
    <scope>IDENTIFICATION</scope>
</reference>
<dbReference type="Gene3D" id="6.10.140.1230">
    <property type="match status" value="1"/>
</dbReference>
<dbReference type="Gene3D" id="3.40.50.980">
    <property type="match status" value="2"/>
</dbReference>
<keyword evidence="1" id="KW-0436">Ligase</keyword>
<dbReference type="GO" id="GO:0016405">
    <property type="term" value="F:CoA-ligase activity"/>
    <property type="evidence" value="ECO:0007669"/>
    <property type="project" value="TreeGrafter"/>
</dbReference>
<dbReference type="OMA" id="INEESCG"/>
<name>A0A7N2KMG3_QUELO</name>
<evidence type="ECO:0000256" key="2">
    <source>
        <dbReference type="SAM" id="MobiDB-lite"/>
    </source>
</evidence>
<accession>A0A7N2KMG3</accession>
<dbReference type="EnsemblPlants" id="QL01p015740:mrna">
    <property type="protein sequence ID" value="QL01p015740:mrna"/>
    <property type="gene ID" value="QL01p015740"/>
</dbReference>
<dbReference type="InterPro" id="IPR000873">
    <property type="entry name" value="AMP-dep_synth/lig_dom"/>
</dbReference>
<sequence>MEKSGYGRDGIYRSMKPPLVLPKDPNLSMVTFLFRNASSYPNKPALIDAETSETLTFSQLKSTIAKVSQGLLSLGITKNDVVLIFAPNSIQFPICFFSIVAIGAIASTTNPVYTTQELAKQVKDSNPKLVITVAELYDKVKGFNLPAVILGPNSNVTSNPNVIHFNDLLNHNPSSSESELNINNVKQNDTAALLYSSGTTGTSKGVVLSHGNFIAASLMVTMDQEVAGERHHVFLCVLPMFHVFGLAVIMYGQLQIGNALVSMERFELEKALAAVERYRVSHLWVVPPIILALAKQSVVKKYDLSSLKHIGSGAAPLGKDLMEECNRNIPNAVVAQIKKAMEKGNIDRVRIYAENAIQKMHEKMNYLRLASCLDAVVARLNMQAKMSITKKSMGKLGSASERRGARLGSVMHGRKGERVG</sequence>